<proteinExistence type="predicted"/>
<comment type="caution">
    <text evidence="2">The sequence shown here is derived from an EMBL/GenBank/DDBJ whole genome shotgun (WGS) entry which is preliminary data.</text>
</comment>
<dbReference type="NCBIfam" id="TIGR03725">
    <property type="entry name" value="T6A_YeaZ"/>
    <property type="match status" value="1"/>
</dbReference>
<dbReference type="InterPro" id="IPR022496">
    <property type="entry name" value="T6A_TsaB"/>
</dbReference>
<dbReference type="Proteomes" id="UP000460157">
    <property type="component" value="Unassembled WGS sequence"/>
</dbReference>
<reference evidence="2 3" key="1">
    <citation type="submission" date="2019-12" db="EMBL/GenBank/DDBJ databases">
        <title>Nesterenkonia muleiensis sp. nov., a novel actinobacterium isolated from sap of Populus euphratica.</title>
        <authorList>
            <person name="Wang R."/>
        </authorList>
    </citation>
    <scope>NUCLEOTIDE SEQUENCE [LARGE SCALE GENOMIC DNA]</scope>
    <source>
        <strain evidence="2 3">F10</strain>
    </source>
</reference>
<keyword evidence="3" id="KW-1185">Reference proteome</keyword>
<evidence type="ECO:0000313" key="2">
    <source>
        <dbReference type="EMBL" id="MVT25597.1"/>
    </source>
</evidence>
<dbReference type="EMBL" id="WRPM01000030">
    <property type="protein sequence ID" value="MVT25597.1"/>
    <property type="molecule type" value="Genomic_DNA"/>
</dbReference>
<dbReference type="SUPFAM" id="SSF53067">
    <property type="entry name" value="Actin-like ATPase domain"/>
    <property type="match status" value="2"/>
</dbReference>
<gene>
    <name evidence="2" type="primary">tsaB</name>
    <name evidence="2" type="ORF">GNZ21_04345</name>
</gene>
<dbReference type="GO" id="GO:0002949">
    <property type="term" value="P:tRNA threonylcarbamoyladenosine modification"/>
    <property type="evidence" value="ECO:0007669"/>
    <property type="project" value="InterPro"/>
</dbReference>
<dbReference type="GO" id="GO:0005829">
    <property type="term" value="C:cytosol"/>
    <property type="evidence" value="ECO:0007669"/>
    <property type="project" value="TreeGrafter"/>
</dbReference>
<dbReference type="InterPro" id="IPR000905">
    <property type="entry name" value="Gcp-like_dom"/>
</dbReference>
<feature type="domain" description="Gcp-like" evidence="1">
    <location>
        <begin position="38"/>
        <end position="143"/>
    </location>
</feature>
<dbReference type="RefSeq" id="WP_188503381.1">
    <property type="nucleotide sequence ID" value="NZ_BMFX01000001.1"/>
</dbReference>
<sequence>MLLLALDTSAGASLALLRTDNDDAPVVLHSAETQEPNAHAEWLAPAVTEALSEAGVDGAEVDGVVVGAGPGPFTGLRVGLALAHALAEGWGIPLHGACSLDSLALRAVDAGITGEFLVTTDARRREVYWAHYESDQEGSRLVGGPFVGGAAELPALAAVGAGVGLYPEQLRSAELGSGSAAWTPHAAELGRLAHGALTGQLQGVLCAPRPLYLRDSDAKVPAQMQAGSRKVGL</sequence>
<name>A0A7K1UGJ8_9MICC</name>
<dbReference type="AlphaFoldDB" id="A0A7K1UGJ8"/>
<dbReference type="PANTHER" id="PTHR11735:SF11">
    <property type="entry name" value="TRNA THREONYLCARBAMOYLADENOSINE BIOSYNTHESIS PROTEIN TSAB"/>
    <property type="match status" value="1"/>
</dbReference>
<evidence type="ECO:0000313" key="3">
    <source>
        <dbReference type="Proteomes" id="UP000460157"/>
    </source>
</evidence>
<keyword evidence="2" id="KW-0808">Transferase</keyword>
<dbReference type="Pfam" id="PF00814">
    <property type="entry name" value="TsaD"/>
    <property type="match status" value="1"/>
</dbReference>
<accession>A0A7K1UGJ8</accession>
<dbReference type="Gene3D" id="3.30.420.40">
    <property type="match status" value="2"/>
</dbReference>
<dbReference type="InterPro" id="IPR043129">
    <property type="entry name" value="ATPase_NBD"/>
</dbReference>
<dbReference type="GO" id="GO:0016740">
    <property type="term" value="F:transferase activity"/>
    <property type="evidence" value="ECO:0007669"/>
    <property type="project" value="UniProtKB-KW"/>
</dbReference>
<protein>
    <submittedName>
        <fullName evidence="2">tRNA (Adenosine(37)-N6)-threonylcarbamoyltransferase complex dimerization subunit type 1 TsaB</fullName>
    </submittedName>
</protein>
<evidence type="ECO:0000259" key="1">
    <source>
        <dbReference type="Pfam" id="PF00814"/>
    </source>
</evidence>
<dbReference type="CDD" id="cd24032">
    <property type="entry name" value="ASKHA_NBD_TsaB"/>
    <property type="match status" value="1"/>
</dbReference>
<dbReference type="PANTHER" id="PTHR11735">
    <property type="entry name" value="TRNA N6-ADENOSINE THREONYLCARBAMOYLTRANSFERASE"/>
    <property type="match status" value="1"/>
</dbReference>
<organism evidence="2 3">
    <name type="scientific">Nesterenkonia alkaliphila</name>
    <dbReference type="NCBI Taxonomy" id="1463631"/>
    <lineage>
        <taxon>Bacteria</taxon>
        <taxon>Bacillati</taxon>
        <taxon>Actinomycetota</taxon>
        <taxon>Actinomycetes</taxon>
        <taxon>Micrococcales</taxon>
        <taxon>Micrococcaceae</taxon>
        <taxon>Nesterenkonia</taxon>
    </lineage>
</organism>